<dbReference type="GO" id="GO:0008360">
    <property type="term" value="P:regulation of cell shape"/>
    <property type="evidence" value="ECO:0007669"/>
    <property type="project" value="UniProtKB-UniRule"/>
</dbReference>
<dbReference type="GO" id="GO:0071555">
    <property type="term" value="P:cell wall organization"/>
    <property type="evidence" value="ECO:0007669"/>
    <property type="project" value="UniProtKB-UniRule"/>
</dbReference>
<dbReference type="STRING" id="1395513.P343_00610"/>
<feature type="active site" description="Proton donor/acceptor" evidence="6">
    <location>
        <position position="410"/>
    </location>
</feature>
<feature type="domain" description="L,D-TPase catalytic" evidence="7">
    <location>
        <begin position="330"/>
        <end position="455"/>
    </location>
</feature>
<dbReference type="Gene3D" id="2.40.440.10">
    <property type="entry name" value="L,D-transpeptidase catalytic domain-like"/>
    <property type="match status" value="1"/>
</dbReference>
<dbReference type="SUPFAM" id="SSF143985">
    <property type="entry name" value="L,D-transpeptidase pre-catalytic domain-like"/>
    <property type="match status" value="1"/>
</dbReference>
<evidence type="ECO:0000259" key="7">
    <source>
        <dbReference type="PROSITE" id="PS52029"/>
    </source>
</evidence>
<organism evidence="8 9">
    <name type="scientific">Sporolactobacillus laevolacticus DSM 442</name>
    <dbReference type="NCBI Taxonomy" id="1395513"/>
    <lineage>
        <taxon>Bacteria</taxon>
        <taxon>Bacillati</taxon>
        <taxon>Bacillota</taxon>
        <taxon>Bacilli</taxon>
        <taxon>Bacillales</taxon>
        <taxon>Sporolactobacillaceae</taxon>
        <taxon>Sporolactobacillus</taxon>
    </lineage>
</organism>
<dbReference type="PANTHER" id="PTHR30582">
    <property type="entry name" value="L,D-TRANSPEPTIDASE"/>
    <property type="match status" value="1"/>
</dbReference>
<reference evidence="8 9" key="1">
    <citation type="journal article" date="2013" name="Genome Announc.">
        <title>Genome Sequence of Sporolactobacillus laevolacticus DSM442, an Efficient Polymer-Grade D-Lactate Producer from Agricultural Waste Cottonseed as a Nitrogen Source.</title>
        <authorList>
            <person name="Wang H."/>
            <person name="Wang L."/>
            <person name="Ju J."/>
            <person name="Yu B."/>
            <person name="Ma Y."/>
        </authorList>
    </citation>
    <scope>NUCLEOTIDE SEQUENCE [LARGE SCALE GENOMIC DNA]</scope>
    <source>
        <strain evidence="8 9">DSM 442</strain>
    </source>
</reference>
<dbReference type="InterPro" id="IPR038063">
    <property type="entry name" value="Transpep_catalytic_dom"/>
</dbReference>
<dbReference type="GO" id="GO:0016740">
    <property type="term" value="F:transferase activity"/>
    <property type="evidence" value="ECO:0007669"/>
    <property type="project" value="UniProtKB-KW"/>
</dbReference>
<comment type="pathway">
    <text evidence="1 6">Cell wall biogenesis; peptidoglycan biosynthesis.</text>
</comment>
<dbReference type="PANTHER" id="PTHR30582:SF33">
    <property type="entry name" value="EXPORTED PROTEIN"/>
    <property type="match status" value="1"/>
</dbReference>
<dbReference type="Proteomes" id="UP000018296">
    <property type="component" value="Unassembled WGS sequence"/>
</dbReference>
<keyword evidence="9" id="KW-1185">Reference proteome</keyword>
<keyword evidence="5 6" id="KW-0961">Cell wall biogenesis/degradation</keyword>
<evidence type="ECO:0000256" key="4">
    <source>
        <dbReference type="ARBA" id="ARBA00022984"/>
    </source>
</evidence>
<feature type="active site" description="Nucleophile" evidence="6">
    <location>
        <position position="431"/>
    </location>
</feature>
<keyword evidence="2" id="KW-0808">Transferase</keyword>
<dbReference type="InterPro" id="IPR022029">
    <property type="entry name" value="YoaR-like_PG-bd"/>
</dbReference>
<evidence type="ECO:0000256" key="1">
    <source>
        <dbReference type="ARBA" id="ARBA00004752"/>
    </source>
</evidence>
<proteinExistence type="predicted"/>
<dbReference type="GO" id="GO:0018104">
    <property type="term" value="P:peptidoglycan-protein cross-linking"/>
    <property type="evidence" value="ECO:0007669"/>
    <property type="project" value="TreeGrafter"/>
</dbReference>
<dbReference type="GO" id="GO:0071972">
    <property type="term" value="F:peptidoglycan L,D-transpeptidase activity"/>
    <property type="evidence" value="ECO:0007669"/>
    <property type="project" value="TreeGrafter"/>
</dbReference>
<dbReference type="UniPathway" id="UPA00219"/>
<dbReference type="InterPro" id="IPR050979">
    <property type="entry name" value="LD-transpeptidase"/>
</dbReference>
<dbReference type="Pfam" id="PF12229">
    <property type="entry name" value="PG_binding_4"/>
    <property type="match status" value="1"/>
</dbReference>
<dbReference type="PATRIC" id="fig|1395513.3.peg.123"/>
<evidence type="ECO:0000256" key="5">
    <source>
        <dbReference type="ARBA" id="ARBA00023316"/>
    </source>
</evidence>
<keyword evidence="3 6" id="KW-0133">Cell shape</keyword>
<evidence type="ECO:0000313" key="8">
    <source>
        <dbReference type="EMBL" id="EST13332.1"/>
    </source>
</evidence>
<name>V6J0G8_9BACL</name>
<dbReference type="AlphaFoldDB" id="V6J0G8"/>
<dbReference type="CDD" id="cd16913">
    <property type="entry name" value="YkuD_like"/>
    <property type="match status" value="1"/>
</dbReference>
<evidence type="ECO:0000256" key="2">
    <source>
        <dbReference type="ARBA" id="ARBA00022679"/>
    </source>
</evidence>
<dbReference type="Pfam" id="PF03734">
    <property type="entry name" value="YkuD"/>
    <property type="match status" value="1"/>
</dbReference>
<keyword evidence="4 6" id="KW-0573">Peptidoglycan synthesis</keyword>
<dbReference type="InterPro" id="IPR038054">
    <property type="entry name" value="LD_TPept-like_central_sf"/>
</dbReference>
<dbReference type="Gene3D" id="3.10.20.800">
    <property type="match status" value="1"/>
</dbReference>
<dbReference type="EMBL" id="AWTC01000001">
    <property type="protein sequence ID" value="EST13332.1"/>
    <property type="molecule type" value="Genomic_DNA"/>
</dbReference>
<gene>
    <name evidence="8" type="ORF">P343_00610</name>
</gene>
<evidence type="ECO:0000256" key="6">
    <source>
        <dbReference type="PROSITE-ProRule" id="PRU01373"/>
    </source>
</evidence>
<evidence type="ECO:0000313" key="9">
    <source>
        <dbReference type="Proteomes" id="UP000018296"/>
    </source>
</evidence>
<dbReference type="eggNOG" id="COG1376">
    <property type="taxonomic scope" value="Bacteria"/>
</dbReference>
<comment type="caution">
    <text evidence="8">The sequence shown here is derived from an EMBL/GenBank/DDBJ whole genome shotgun (WGS) entry which is preliminary data.</text>
</comment>
<dbReference type="InterPro" id="IPR005490">
    <property type="entry name" value="LD_TPept_cat_dom"/>
</dbReference>
<protein>
    <recommendedName>
        <fullName evidence="7">L,D-TPase catalytic domain-containing protein</fullName>
    </recommendedName>
</protein>
<dbReference type="GO" id="GO:0005576">
    <property type="term" value="C:extracellular region"/>
    <property type="evidence" value="ECO:0007669"/>
    <property type="project" value="TreeGrafter"/>
</dbReference>
<dbReference type="PROSITE" id="PS52029">
    <property type="entry name" value="LD_TPASE"/>
    <property type="match status" value="1"/>
</dbReference>
<sequence>MIVISSVILIAALIIAIMSYFQATRFNAHVSINGIQVGRLTTEQALKKLKEQTLKNDVYIGKEQIFDGKNTKAKFSKQDLPEVNQLFKKQWTWFPSLQSKNYALMPKELDQYRAKILKKDVLKRINALNKNLKAPKDAYAYLDKGQIKVSKSENGQKYDTGELIQDYDRQEYNSEIHLKAIRLLPIKSNSQTVEKEKNILKELVTRTVDYKVQNKTYSLKASELLKNAAVSKSMKVDIDMGDLKNKIADINRNQSTLNKKYTFKTHSGSIISVQGQSYGWALNVSKETKRIRDAFEKGKASLKAYNVYGIGYSTYGIGYHNTTNHGIGNTYAEVSIKEQRIWIYKNGQLKATTNVVTGRHNTNEDTPVGLWYIMYKQSPSTLEGSEAGNPHYSVKVNYWAPFTNSGCGFHDASWRRNWKSDAYLTQGSGGCVNTPPAVMKTVYDNLEQNEPVIIY</sequence>
<accession>V6J0G8</accession>
<evidence type="ECO:0000256" key="3">
    <source>
        <dbReference type="ARBA" id="ARBA00022960"/>
    </source>
</evidence>
<dbReference type="SUPFAM" id="SSF141523">
    <property type="entry name" value="L,D-transpeptidase catalytic domain-like"/>
    <property type="match status" value="1"/>
</dbReference>